<dbReference type="InterPro" id="IPR012677">
    <property type="entry name" value="Nucleotide-bd_a/b_plait_sf"/>
</dbReference>
<protein>
    <recommendedName>
        <fullName evidence="4">Large ribosomal subunit protein uL23m</fullName>
    </recommendedName>
</protein>
<dbReference type="PANTHER" id="PTHR12059">
    <property type="entry name" value="RIBOSOMAL PROTEIN L23-RELATED"/>
    <property type="match status" value="1"/>
</dbReference>
<dbReference type="Proteomes" id="UP000054097">
    <property type="component" value="Unassembled WGS sequence"/>
</dbReference>
<evidence type="ECO:0000313" key="6">
    <source>
        <dbReference type="Proteomes" id="UP000054097"/>
    </source>
</evidence>
<keyword evidence="6" id="KW-1185">Reference proteome</keyword>
<evidence type="ECO:0000256" key="2">
    <source>
        <dbReference type="ARBA" id="ARBA00022980"/>
    </source>
</evidence>
<dbReference type="Gene3D" id="3.30.70.330">
    <property type="match status" value="1"/>
</dbReference>
<evidence type="ECO:0000313" key="5">
    <source>
        <dbReference type="EMBL" id="KIM22836.1"/>
    </source>
</evidence>
<gene>
    <name evidence="5" type="ORF">M408DRAFT_332708</name>
</gene>
<proteinExistence type="inferred from homology"/>
<dbReference type="GO" id="GO:0005762">
    <property type="term" value="C:mitochondrial large ribosomal subunit"/>
    <property type="evidence" value="ECO:0007669"/>
    <property type="project" value="TreeGrafter"/>
</dbReference>
<organism evidence="5 6">
    <name type="scientific">Serendipita vermifera MAFF 305830</name>
    <dbReference type="NCBI Taxonomy" id="933852"/>
    <lineage>
        <taxon>Eukaryota</taxon>
        <taxon>Fungi</taxon>
        <taxon>Dikarya</taxon>
        <taxon>Basidiomycota</taxon>
        <taxon>Agaricomycotina</taxon>
        <taxon>Agaricomycetes</taxon>
        <taxon>Sebacinales</taxon>
        <taxon>Serendipitaceae</taxon>
        <taxon>Serendipita</taxon>
    </lineage>
</organism>
<evidence type="ECO:0000256" key="4">
    <source>
        <dbReference type="ARBA" id="ARBA00039977"/>
    </source>
</evidence>
<keyword evidence="2" id="KW-0689">Ribosomal protein</keyword>
<dbReference type="STRING" id="933852.A0A0C3AU85"/>
<comment type="similarity">
    <text evidence="1">Belongs to the universal ribosomal protein uL23 family.</text>
</comment>
<evidence type="ECO:0000256" key="1">
    <source>
        <dbReference type="ARBA" id="ARBA00006700"/>
    </source>
</evidence>
<dbReference type="PANTHER" id="PTHR12059:SF5">
    <property type="entry name" value="LARGE RIBOSOMAL SUBUNIT PROTEIN UL23M"/>
    <property type="match status" value="1"/>
</dbReference>
<dbReference type="OrthoDB" id="275582at2759"/>
<dbReference type="HOGENOM" id="CLU_073162_0_0_1"/>
<dbReference type="AlphaFoldDB" id="A0A0C3AU85"/>
<evidence type="ECO:0000256" key="3">
    <source>
        <dbReference type="ARBA" id="ARBA00023274"/>
    </source>
</evidence>
<keyword evidence="3" id="KW-0687">Ribonucleoprotein</keyword>
<sequence length="338" mass="39471">MSAVRLLRRCYATKPPKVSPVMPTVFTKKEQAKPAEAEAPPPQLMTVAAAQARRRSTPMAVRIRRIKSNRDQVKVGLSASEEDTYGRLKTLKGPRRDLESPTLWGQMMHERKARIRGLKEATTQDQEQGAINIGHGMGYGDGRVQIVGKRIYLPNFVVQFIRNKTMPNTPYNPYEATFRIPRNLTKNDLRSYLFFVYGVKTTYIRTDNYIAPFKRHRGTRAMTRTHSAFKRAVVGLVDPFYPPGMIEDMRRKDRSNLKKKIWDEFYVAEREEMREKQMQEMRQPFTALDDKKNPYIPGLATSRAKIMRKVLERRKEREKMIQKKVEELMKKEPIHLRV</sequence>
<accession>A0A0C3AU85</accession>
<dbReference type="EMBL" id="KN824347">
    <property type="protein sequence ID" value="KIM22836.1"/>
    <property type="molecule type" value="Genomic_DNA"/>
</dbReference>
<reference evidence="5 6" key="1">
    <citation type="submission" date="2014-04" db="EMBL/GenBank/DDBJ databases">
        <authorList>
            <consortium name="DOE Joint Genome Institute"/>
            <person name="Kuo A."/>
            <person name="Zuccaro A."/>
            <person name="Kohler A."/>
            <person name="Nagy L.G."/>
            <person name="Floudas D."/>
            <person name="Copeland A."/>
            <person name="Barry K.W."/>
            <person name="Cichocki N."/>
            <person name="Veneault-Fourrey C."/>
            <person name="LaButti K."/>
            <person name="Lindquist E.A."/>
            <person name="Lipzen A."/>
            <person name="Lundell T."/>
            <person name="Morin E."/>
            <person name="Murat C."/>
            <person name="Sun H."/>
            <person name="Tunlid A."/>
            <person name="Henrissat B."/>
            <person name="Grigoriev I.V."/>
            <person name="Hibbett D.S."/>
            <person name="Martin F."/>
            <person name="Nordberg H.P."/>
            <person name="Cantor M.N."/>
            <person name="Hua S.X."/>
        </authorList>
    </citation>
    <scope>NUCLEOTIDE SEQUENCE [LARGE SCALE GENOMIC DNA]</scope>
    <source>
        <strain evidence="5 6">MAFF 305830</strain>
    </source>
</reference>
<dbReference type="InterPro" id="IPR013025">
    <property type="entry name" value="Ribosomal_uL23-like"/>
</dbReference>
<reference evidence="6" key="2">
    <citation type="submission" date="2015-01" db="EMBL/GenBank/DDBJ databases">
        <title>Evolutionary Origins and Diversification of the Mycorrhizal Mutualists.</title>
        <authorList>
            <consortium name="DOE Joint Genome Institute"/>
            <consortium name="Mycorrhizal Genomics Consortium"/>
            <person name="Kohler A."/>
            <person name="Kuo A."/>
            <person name="Nagy L.G."/>
            <person name="Floudas D."/>
            <person name="Copeland A."/>
            <person name="Barry K.W."/>
            <person name="Cichocki N."/>
            <person name="Veneault-Fourrey C."/>
            <person name="LaButti K."/>
            <person name="Lindquist E.A."/>
            <person name="Lipzen A."/>
            <person name="Lundell T."/>
            <person name="Morin E."/>
            <person name="Murat C."/>
            <person name="Riley R."/>
            <person name="Ohm R."/>
            <person name="Sun H."/>
            <person name="Tunlid A."/>
            <person name="Henrissat B."/>
            <person name="Grigoriev I.V."/>
            <person name="Hibbett D.S."/>
            <person name="Martin F."/>
        </authorList>
    </citation>
    <scope>NUCLEOTIDE SEQUENCE [LARGE SCALE GENOMIC DNA]</scope>
    <source>
        <strain evidence="6">MAFF 305830</strain>
    </source>
</reference>
<dbReference type="SUPFAM" id="SSF54189">
    <property type="entry name" value="Ribosomal proteins S24e, L23 and L15e"/>
    <property type="match status" value="1"/>
</dbReference>
<dbReference type="InterPro" id="IPR012678">
    <property type="entry name" value="Ribosomal_uL23/eL15/eS24_sf"/>
</dbReference>
<name>A0A0C3AU85_SERVB</name>
<dbReference type="GO" id="GO:0003735">
    <property type="term" value="F:structural constituent of ribosome"/>
    <property type="evidence" value="ECO:0007669"/>
    <property type="project" value="InterPro"/>
</dbReference>
<dbReference type="GO" id="GO:0032543">
    <property type="term" value="P:mitochondrial translation"/>
    <property type="evidence" value="ECO:0007669"/>
    <property type="project" value="TreeGrafter"/>
</dbReference>